<protein>
    <submittedName>
        <fullName evidence="1">Uncharacterized protein</fullName>
    </submittedName>
</protein>
<gene>
    <name evidence="1" type="ORF">DA73_0400015460</name>
</gene>
<sequence>MMNKSPDRLYELLPAIYRIRDAELGYPLRDLLRVITEQVDVVEADITQLYDNWFIETCQDWVVPYIGDLIDYQSVPHTGKLGNASTLEGQQHNKILIPRREVANTIRYRRRKGTLALIESLAYKIAGWSARVVEFYKFLSYTQNINHLGSLSQTTVNLCQMDALGKLDSPFDELAHIVDIRRIISQYETGKYNIPSVGVFVCRLKTYSVTRTPAYCLEEVSPNCYTFSITGNDIPLYTHPVLEEDSSQNPREWNLPIPISRRALQSRMSDYYGPISEQFLKSLEIWVGDGSQVLPVLPEKIIVADLSDWNYQPPRDHVAVDPELGRMVFPRRQLPKNGVWVSYYYGFSADIGGGEYNRPLLNPEGNLLLDVEDAIAPAGPIAKLKENSPLSQFMRSQFSLNTQNLLNSHNPVYSPQLSLIKAVVDELNLLLLSKSLYEEHRFASIRLTERTNWLVQHNLQGKELIRLNRLLLQEAFPYEIRKHKDYTLYQVSQNIRECYQTITEAILQWQREKPRHAVIEILDSGVYVERIDIHLETHQTLQLRAANRQRPVIRILDWRTSYGDALNVTLNSGSSFTLDGLLITGRGVHIEGVGAQGIAPLQTSRHGMQKPPSVFIRHCTLVPGWSLHCDCEPRHSNEPSLELFNTDAHTVIEHSIVGSIEVNQDEVQTDPSPIHIYDSIIDATKVEREAIGAVGSSTAHARLTIARSTVLGQINVHSIDLAENSIFNGKIFVSRQQQGCIRFCYVTPNSRTPHRYNCQPDLVEQAIAEEAERQQERDRVQPQFNSTHYGTPTYCQLADSCAEEIKHGADDESEMGVFHHLYQYQKAANLRNRLDEYTPIGMQVGIIYIN</sequence>
<accession>A0A8S9T257</accession>
<name>A0A8S9T257_9CYAN</name>
<dbReference type="AlphaFoldDB" id="A0A8S9T257"/>
<proteinExistence type="predicted"/>
<evidence type="ECO:0000313" key="1">
    <source>
        <dbReference type="EMBL" id="KAF3886721.1"/>
    </source>
</evidence>
<organism evidence="1 2">
    <name type="scientific">Tolypothrix bouteillei VB521301</name>
    <dbReference type="NCBI Taxonomy" id="1479485"/>
    <lineage>
        <taxon>Bacteria</taxon>
        <taxon>Bacillati</taxon>
        <taxon>Cyanobacteriota</taxon>
        <taxon>Cyanophyceae</taxon>
        <taxon>Nostocales</taxon>
        <taxon>Tolypothrichaceae</taxon>
        <taxon>Tolypothrix</taxon>
    </lineage>
</organism>
<evidence type="ECO:0000313" key="2">
    <source>
        <dbReference type="Proteomes" id="UP000029738"/>
    </source>
</evidence>
<reference evidence="1" key="2">
    <citation type="submission" date="2019-11" db="EMBL/GenBank/DDBJ databases">
        <title>Improved Assembly of Tolypothrix boutellei genome.</title>
        <authorList>
            <person name="Sarangi A.N."/>
            <person name="Mukherjee M."/>
            <person name="Ghosh S."/>
            <person name="Singh D."/>
            <person name="Das A."/>
            <person name="Kant S."/>
            <person name="Prusty A."/>
            <person name="Tripathy S."/>
        </authorList>
    </citation>
    <scope>NUCLEOTIDE SEQUENCE</scope>
    <source>
        <strain evidence="1">VB521301</strain>
    </source>
</reference>
<dbReference type="EMBL" id="JHEG04000001">
    <property type="protein sequence ID" value="KAF3886721.1"/>
    <property type="molecule type" value="Genomic_DNA"/>
</dbReference>
<dbReference type="Proteomes" id="UP000029738">
    <property type="component" value="Unassembled WGS sequence"/>
</dbReference>
<comment type="caution">
    <text evidence="1">The sequence shown here is derived from an EMBL/GenBank/DDBJ whole genome shotgun (WGS) entry which is preliminary data.</text>
</comment>
<dbReference type="OrthoDB" id="626916at2"/>
<keyword evidence="2" id="KW-1185">Reference proteome</keyword>
<reference evidence="1" key="1">
    <citation type="journal article" date="2015" name="Genome Announc.">
        <title>Draft Genome Sequence of Tolypothrix boutellei Strain VB521301.</title>
        <authorList>
            <person name="Chandrababunaidu M.M."/>
            <person name="Singh D."/>
            <person name="Sen D."/>
            <person name="Bhan S."/>
            <person name="Das S."/>
            <person name="Gupta A."/>
            <person name="Adhikary S.P."/>
            <person name="Tripathy S."/>
        </authorList>
    </citation>
    <scope>NUCLEOTIDE SEQUENCE</scope>
    <source>
        <strain evidence="1">VB521301</strain>
    </source>
</reference>
<dbReference type="RefSeq" id="WP_137986299.1">
    <property type="nucleotide sequence ID" value="NZ_JHEG04000001.1"/>
</dbReference>